<dbReference type="InParanoid" id="A0A0P0WCG1"/>
<accession>A0A0P0WCG1</accession>
<name>A0A0P0WCG1_ORYSJ</name>
<dbReference type="Gramene" id="Os04t0518200-02">
    <property type="protein sequence ID" value="Os04t0518200-02"/>
    <property type="gene ID" value="Os04g0518200"/>
</dbReference>
<reference evidence="2" key="1">
    <citation type="journal article" date="2005" name="Nature">
        <title>The map-based sequence of the rice genome.</title>
        <authorList>
            <consortium name="International rice genome sequencing project (IRGSP)"/>
            <person name="Matsumoto T."/>
            <person name="Wu J."/>
            <person name="Kanamori H."/>
            <person name="Katayose Y."/>
            <person name="Fujisawa M."/>
            <person name="Namiki N."/>
            <person name="Mizuno H."/>
            <person name="Yamamoto K."/>
            <person name="Antonio B.A."/>
            <person name="Baba T."/>
            <person name="Sakata K."/>
            <person name="Nagamura Y."/>
            <person name="Aoki H."/>
            <person name="Arikawa K."/>
            <person name="Arita K."/>
            <person name="Bito T."/>
            <person name="Chiden Y."/>
            <person name="Fujitsuka N."/>
            <person name="Fukunaka R."/>
            <person name="Hamada M."/>
            <person name="Harada C."/>
            <person name="Hayashi A."/>
            <person name="Hijishita S."/>
            <person name="Honda M."/>
            <person name="Hosokawa S."/>
            <person name="Ichikawa Y."/>
            <person name="Idonuma A."/>
            <person name="Iijima M."/>
            <person name="Ikeda M."/>
            <person name="Ikeno M."/>
            <person name="Ito K."/>
            <person name="Ito S."/>
            <person name="Ito T."/>
            <person name="Ito Y."/>
            <person name="Ito Y."/>
            <person name="Iwabuchi A."/>
            <person name="Kamiya K."/>
            <person name="Karasawa W."/>
            <person name="Kurita K."/>
            <person name="Katagiri S."/>
            <person name="Kikuta A."/>
            <person name="Kobayashi H."/>
            <person name="Kobayashi N."/>
            <person name="Machita K."/>
            <person name="Maehara T."/>
            <person name="Masukawa M."/>
            <person name="Mizubayashi T."/>
            <person name="Mukai Y."/>
            <person name="Nagasaki H."/>
            <person name="Nagata Y."/>
            <person name="Naito S."/>
            <person name="Nakashima M."/>
            <person name="Nakama Y."/>
            <person name="Nakamichi Y."/>
            <person name="Nakamura M."/>
            <person name="Meguro A."/>
            <person name="Negishi M."/>
            <person name="Ohta I."/>
            <person name="Ohta T."/>
            <person name="Okamoto M."/>
            <person name="Ono N."/>
            <person name="Saji S."/>
            <person name="Sakaguchi M."/>
            <person name="Sakai K."/>
            <person name="Shibata M."/>
            <person name="Shimokawa T."/>
            <person name="Song J."/>
            <person name="Takazaki Y."/>
            <person name="Terasawa K."/>
            <person name="Tsugane M."/>
            <person name="Tsuji K."/>
            <person name="Ueda S."/>
            <person name="Waki K."/>
            <person name="Yamagata H."/>
            <person name="Yamamoto M."/>
            <person name="Yamamoto S."/>
            <person name="Yamane H."/>
            <person name="Yoshiki S."/>
            <person name="Yoshihara R."/>
            <person name="Yukawa K."/>
            <person name="Zhong H."/>
            <person name="Yano M."/>
            <person name="Yuan Q."/>
            <person name="Ouyang S."/>
            <person name="Liu J."/>
            <person name="Jones K.M."/>
            <person name="Gansberger K."/>
            <person name="Moffat K."/>
            <person name="Hill J."/>
            <person name="Bera J."/>
            <person name="Fadrosh D."/>
            <person name="Jin S."/>
            <person name="Johri S."/>
            <person name="Kim M."/>
            <person name="Overton L."/>
            <person name="Reardon M."/>
            <person name="Tsitrin T."/>
            <person name="Vuong H."/>
            <person name="Weaver B."/>
            <person name="Ciecko A."/>
            <person name="Tallon L."/>
            <person name="Jackson J."/>
            <person name="Pai G."/>
            <person name="Aken S.V."/>
            <person name="Utterback T."/>
            <person name="Reidmuller S."/>
            <person name="Feldblyum T."/>
            <person name="Hsiao J."/>
            <person name="Zismann V."/>
            <person name="Iobst S."/>
            <person name="de Vazeille A.R."/>
            <person name="Buell C.R."/>
            <person name="Ying K."/>
            <person name="Li Y."/>
            <person name="Lu T."/>
            <person name="Huang Y."/>
            <person name="Zhao Q."/>
            <person name="Feng Q."/>
            <person name="Zhang L."/>
            <person name="Zhu J."/>
            <person name="Weng Q."/>
            <person name="Mu J."/>
            <person name="Lu Y."/>
            <person name="Fan D."/>
            <person name="Liu Y."/>
            <person name="Guan J."/>
            <person name="Zhang Y."/>
            <person name="Yu S."/>
            <person name="Liu X."/>
            <person name="Zhang Y."/>
            <person name="Hong G."/>
            <person name="Han B."/>
            <person name="Choisne N."/>
            <person name="Demange N."/>
            <person name="Orjeda G."/>
            <person name="Samain S."/>
            <person name="Cattolico L."/>
            <person name="Pelletier E."/>
            <person name="Couloux A."/>
            <person name="Segurens B."/>
            <person name="Wincker P."/>
            <person name="D'Hont A."/>
            <person name="Scarpelli C."/>
            <person name="Weissenbach J."/>
            <person name="Salanoubat M."/>
            <person name="Quetier F."/>
            <person name="Yu Y."/>
            <person name="Kim H.R."/>
            <person name="Rambo T."/>
            <person name="Currie J."/>
            <person name="Collura K."/>
            <person name="Luo M."/>
            <person name="Yang T."/>
            <person name="Ammiraju J.S.S."/>
            <person name="Engler F."/>
            <person name="Soderlund C."/>
            <person name="Wing R.A."/>
            <person name="Palmer L.E."/>
            <person name="de la Bastide M."/>
            <person name="Spiegel L."/>
            <person name="Nascimento L."/>
            <person name="Zutavern T."/>
            <person name="O'Shaughnessy A."/>
            <person name="Dike S."/>
            <person name="Dedhia N."/>
            <person name="Preston R."/>
            <person name="Balija V."/>
            <person name="McCombie W.R."/>
            <person name="Chow T."/>
            <person name="Chen H."/>
            <person name="Chung M."/>
            <person name="Chen C."/>
            <person name="Shaw J."/>
            <person name="Wu H."/>
            <person name="Hsiao K."/>
            <person name="Chao Y."/>
            <person name="Chu M."/>
            <person name="Cheng C."/>
            <person name="Hour A."/>
            <person name="Lee P."/>
            <person name="Lin S."/>
            <person name="Lin Y."/>
            <person name="Liou J."/>
            <person name="Liu S."/>
            <person name="Hsing Y."/>
            <person name="Raghuvanshi S."/>
            <person name="Mohanty A."/>
            <person name="Bharti A.K."/>
            <person name="Gaur A."/>
            <person name="Gupta V."/>
            <person name="Kumar D."/>
            <person name="Ravi V."/>
            <person name="Vij S."/>
            <person name="Kapur A."/>
            <person name="Khurana P."/>
            <person name="Khurana P."/>
            <person name="Khurana J.P."/>
            <person name="Tyagi A.K."/>
            <person name="Gaikwad K."/>
            <person name="Singh A."/>
            <person name="Dalal V."/>
            <person name="Srivastava S."/>
            <person name="Dixit A."/>
            <person name="Pal A.K."/>
            <person name="Ghazi I.A."/>
            <person name="Yadav M."/>
            <person name="Pandit A."/>
            <person name="Bhargava A."/>
            <person name="Sureshbabu K."/>
            <person name="Batra K."/>
            <person name="Sharma T.R."/>
            <person name="Mohapatra T."/>
            <person name="Singh N.K."/>
            <person name="Messing J."/>
            <person name="Nelson A.B."/>
            <person name="Fuks G."/>
            <person name="Kavchok S."/>
            <person name="Keizer G."/>
            <person name="Linton E."/>
            <person name="Llaca V."/>
            <person name="Song R."/>
            <person name="Tanyolac B."/>
            <person name="Young S."/>
            <person name="Ho-Il K."/>
            <person name="Hahn J.H."/>
            <person name="Sangsakoo G."/>
            <person name="Vanavichit A."/>
            <person name="de Mattos Luiz.A.T."/>
            <person name="Zimmer P.D."/>
            <person name="Malone G."/>
            <person name="Dellagostin O."/>
            <person name="de Oliveira A.C."/>
            <person name="Bevan M."/>
            <person name="Bancroft I."/>
            <person name="Minx P."/>
            <person name="Cordum H."/>
            <person name="Wilson R."/>
            <person name="Cheng Z."/>
            <person name="Jin W."/>
            <person name="Jiang J."/>
            <person name="Leong S.A."/>
            <person name="Iwama H."/>
            <person name="Gojobori T."/>
            <person name="Itoh T."/>
            <person name="Niimura Y."/>
            <person name="Fujii Y."/>
            <person name="Habara T."/>
            <person name="Sakai H."/>
            <person name="Sato Y."/>
            <person name="Wilson G."/>
            <person name="Kumar K."/>
            <person name="McCouch S."/>
            <person name="Juretic N."/>
            <person name="Hoen D."/>
            <person name="Wright S."/>
            <person name="Bruskiewich R."/>
            <person name="Bureau T."/>
            <person name="Miyao A."/>
            <person name="Hirochika H."/>
            <person name="Nishikawa T."/>
            <person name="Kadowaki K."/>
            <person name="Sugiura M."/>
            <person name="Burr B."/>
            <person name="Sasaki T."/>
        </authorList>
    </citation>
    <scope>NUCLEOTIDE SEQUENCE [LARGE SCALE GENOMIC DNA]</scope>
    <source>
        <strain evidence="2">cv. Nipponbare</strain>
    </source>
</reference>
<dbReference type="PaxDb" id="39947-A0A0P0WCG1"/>
<protein>
    <submittedName>
        <fullName evidence="1">Os04g0518200 protein</fullName>
    </submittedName>
</protein>
<evidence type="ECO:0000313" key="1">
    <source>
        <dbReference type="EMBL" id="BAS90103.1"/>
    </source>
</evidence>
<feature type="non-terminal residue" evidence="1">
    <location>
        <position position="149"/>
    </location>
</feature>
<reference evidence="1 2" key="2">
    <citation type="journal article" date="2013" name="Plant Cell Physiol.">
        <title>Rice Annotation Project Database (RAP-DB): an integrative and interactive database for rice genomics.</title>
        <authorList>
            <person name="Sakai H."/>
            <person name="Lee S.S."/>
            <person name="Tanaka T."/>
            <person name="Numa H."/>
            <person name="Kim J."/>
            <person name="Kawahara Y."/>
            <person name="Wakimoto H."/>
            <person name="Yang C.C."/>
            <person name="Iwamoto M."/>
            <person name="Abe T."/>
            <person name="Yamada Y."/>
            <person name="Muto A."/>
            <person name="Inokuchi H."/>
            <person name="Ikemura T."/>
            <person name="Matsumoto T."/>
            <person name="Sasaki T."/>
            <person name="Itoh T."/>
        </authorList>
    </citation>
    <scope>NUCLEOTIDE SEQUENCE [LARGE SCALE GENOMIC DNA]</scope>
    <source>
        <strain evidence="2">cv. Nipponbare</strain>
    </source>
</reference>
<sequence length="149" mass="16623">VCSRLHCCVHHLSPSPPDRSPLHRVVAVLCPFAASLPRPTSRLPDHHLLQHHIVALDFCLIAVTETFINPRWPWYHDAAVIADTIPVMSCLMLNHEGFSKSWKLSNSTRQSSCRNGEKYGEAAVKLLAATLRVTCDFSSEDQSRNIGTI</sequence>
<dbReference type="Gramene" id="Os04t0518200-01">
    <property type="protein sequence ID" value="Os04t0518200-01"/>
    <property type="gene ID" value="Os04g0518200"/>
</dbReference>
<reference evidence="1 2" key="3">
    <citation type="journal article" date="2013" name="Rice">
        <title>Improvement of the Oryza sativa Nipponbare reference genome using next generation sequence and optical map data.</title>
        <authorList>
            <person name="Kawahara Y."/>
            <person name="de la Bastide M."/>
            <person name="Hamilton J.P."/>
            <person name="Kanamori H."/>
            <person name="McCombie W.R."/>
            <person name="Ouyang S."/>
            <person name="Schwartz D.C."/>
            <person name="Tanaka T."/>
            <person name="Wu J."/>
            <person name="Zhou S."/>
            <person name="Childs K.L."/>
            <person name="Davidson R.M."/>
            <person name="Lin H."/>
            <person name="Quesada-Ocampo L."/>
            <person name="Vaillancourt B."/>
            <person name="Sakai H."/>
            <person name="Lee S.S."/>
            <person name="Kim J."/>
            <person name="Numa H."/>
            <person name="Itoh T."/>
            <person name="Buell C.R."/>
            <person name="Matsumoto T."/>
        </authorList>
    </citation>
    <scope>NUCLEOTIDE SEQUENCE [LARGE SCALE GENOMIC DNA]</scope>
    <source>
        <strain evidence="2">cv. Nipponbare</strain>
    </source>
</reference>
<evidence type="ECO:0000313" key="2">
    <source>
        <dbReference type="Proteomes" id="UP000059680"/>
    </source>
</evidence>
<dbReference type="EMBL" id="AP014960">
    <property type="protein sequence ID" value="BAS90103.1"/>
    <property type="molecule type" value="Genomic_DNA"/>
</dbReference>
<proteinExistence type="predicted"/>
<dbReference type="Proteomes" id="UP000059680">
    <property type="component" value="Chromosome 4"/>
</dbReference>
<dbReference type="AlphaFoldDB" id="A0A0P0WCG1"/>
<organism evidence="1 2">
    <name type="scientific">Oryza sativa subsp. japonica</name>
    <name type="common">Rice</name>
    <dbReference type="NCBI Taxonomy" id="39947"/>
    <lineage>
        <taxon>Eukaryota</taxon>
        <taxon>Viridiplantae</taxon>
        <taxon>Streptophyta</taxon>
        <taxon>Embryophyta</taxon>
        <taxon>Tracheophyta</taxon>
        <taxon>Spermatophyta</taxon>
        <taxon>Magnoliopsida</taxon>
        <taxon>Liliopsida</taxon>
        <taxon>Poales</taxon>
        <taxon>Poaceae</taxon>
        <taxon>BOP clade</taxon>
        <taxon>Oryzoideae</taxon>
        <taxon>Oryzeae</taxon>
        <taxon>Oryzinae</taxon>
        <taxon>Oryza</taxon>
        <taxon>Oryza sativa</taxon>
    </lineage>
</organism>
<gene>
    <name evidence="1" type="ordered locus">Os04g0518200</name>
    <name evidence="1" type="ORF">OSNPB_040518200</name>
</gene>
<keyword evidence="2" id="KW-1185">Reference proteome</keyword>